<evidence type="ECO:0000256" key="5">
    <source>
        <dbReference type="ARBA" id="ARBA00022475"/>
    </source>
</evidence>
<organism evidence="16 17">
    <name type="scientific">Zymoseptoria brevis</name>
    <dbReference type="NCBI Taxonomy" id="1047168"/>
    <lineage>
        <taxon>Eukaryota</taxon>
        <taxon>Fungi</taxon>
        <taxon>Dikarya</taxon>
        <taxon>Ascomycota</taxon>
        <taxon>Pezizomycotina</taxon>
        <taxon>Dothideomycetes</taxon>
        <taxon>Dothideomycetidae</taxon>
        <taxon>Mycosphaerellales</taxon>
        <taxon>Mycosphaerellaceae</taxon>
        <taxon>Zymoseptoria</taxon>
    </lineage>
</organism>
<dbReference type="InterPro" id="IPR013130">
    <property type="entry name" value="Fe3_Rdtase_TM_dom"/>
</dbReference>
<dbReference type="SUPFAM" id="SSF63380">
    <property type="entry name" value="Riboflavin synthase domain-like"/>
    <property type="match status" value="1"/>
</dbReference>
<dbReference type="OrthoDB" id="10006946at2759"/>
<dbReference type="InterPro" id="IPR013121">
    <property type="entry name" value="Fe_red_NAD-bd_6"/>
</dbReference>
<dbReference type="GO" id="GO:0052851">
    <property type="term" value="F:ferric-chelate reductase (NADPH) activity"/>
    <property type="evidence" value="ECO:0007669"/>
    <property type="project" value="UniProtKB-EC"/>
</dbReference>
<evidence type="ECO:0000259" key="15">
    <source>
        <dbReference type="PROSITE" id="PS51384"/>
    </source>
</evidence>
<evidence type="ECO:0000256" key="12">
    <source>
        <dbReference type="ARBA" id="ARBA00023180"/>
    </source>
</evidence>
<feature type="transmembrane region" description="Helical" evidence="14">
    <location>
        <begin position="176"/>
        <end position="197"/>
    </location>
</feature>
<evidence type="ECO:0000313" key="17">
    <source>
        <dbReference type="Proteomes" id="UP000033647"/>
    </source>
</evidence>
<dbReference type="GO" id="GO:0015677">
    <property type="term" value="P:copper ion import"/>
    <property type="evidence" value="ECO:0007669"/>
    <property type="project" value="TreeGrafter"/>
</dbReference>
<dbReference type="PROSITE" id="PS51384">
    <property type="entry name" value="FAD_FR"/>
    <property type="match status" value="1"/>
</dbReference>
<dbReference type="GO" id="GO:0006879">
    <property type="term" value="P:intracellular iron ion homeostasis"/>
    <property type="evidence" value="ECO:0007669"/>
    <property type="project" value="TreeGrafter"/>
</dbReference>
<feature type="transmembrane region" description="Helical" evidence="14">
    <location>
        <begin position="264"/>
        <end position="283"/>
    </location>
</feature>
<feature type="transmembrane region" description="Helical" evidence="14">
    <location>
        <begin position="209"/>
        <end position="232"/>
    </location>
</feature>
<dbReference type="SUPFAM" id="SSF52343">
    <property type="entry name" value="Ferredoxin reductase-like, C-terminal NADP-linked domain"/>
    <property type="match status" value="1"/>
</dbReference>
<reference evidence="16 17" key="1">
    <citation type="submission" date="2015-03" db="EMBL/GenBank/DDBJ databases">
        <title>RNA-seq based gene annotation and comparative genomics of four Zymoseptoria species reveal species-specific pathogenicity related genes and transposable element activity.</title>
        <authorList>
            <person name="Grandaubert J."/>
            <person name="Bhattacharyya A."/>
            <person name="Stukenbrock E.H."/>
        </authorList>
    </citation>
    <scope>NUCLEOTIDE SEQUENCE [LARGE SCALE GENOMIC DNA]</scope>
    <source>
        <strain evidence="16 17">Zb18110</strain>
    </source>
</reference>
<dbReference type="SFLD" id="SFLDS00052">
    <property type="entry name" value="Ferric_Reductase_Domain"/>
    <property type="match status" value="1"/>
</dbReference>
<dbReference type="Gene3D" id="3.40.50.80">
    <property type="entry name" value="Nucleotide-binding domain of ferredoxin-NADP reductase (FNR) module"/>
    <property type="match status" value="1"/>
</dbReference>
<keyword evidence="6 14" id="KW-0812">Transmembrane</keyword>
<comment type="similarity">
    <text evidence="2">Belongs to the ferric reductase (FRE) family.</text>
</comment>
<dbReference type="InterPro" id="IPR017938">
    <property type="entry name" value="Riboflavin_synthase-like_b-brl"/>
</dbReference>
<evidence type="ECO:0000256" key="1">
    <source>
        <dbReference type="ARBA" id="ARBA00004651"/>
    </source>
</evidence>
<evidence type="ECO:0000256" key="14">
    <source>
        <dbReference type="SAM" id="Phobius"/>
    </source>
</evidence>
<evidence type="ECO:0000256" key="2">
    <source>
        <dbReference type="ARBA" id="ARBA00006278"/>
    </source>
</evidence>
<evidence type="ECO:0000256" key="9">
    <source>
        <dbReference type="ARBA" id="ARBA00023002"/>
    </source>
</evidence>
<dbReference type="GO" id="GO:0006826">
    <property type="term" value="P:iron ion transport"/>
    <property type="evidence" value="ECO:0007669"/>
    <property type="project" value="UniProtKB-ARBA"/>
</dbReference>
<feature type="transmembrane region" description="Helical" evidence="14">
    <location>
        <begin position="239"/>
        <end position="258"/>
    </location>
</feature>
<dbReference type="EMBL" id="LAFY01004142">
    <property type="protein sequence ID" value="KJX94515.1"/>
    <property type="molecule type" value="Genomic_DNA"/>
</dbReference>
<keyword evidence="10" id="KW-0406">Ion transport</keyword>
<keyword evidence="9" id="KW-0560">Oxidoreductase</keyword>
<dbReference type="InterPro" id="IPR039261">
    <property type="entry name" value="FNR_nucleotide-bd"/>
</dbReference>
<evidence type="ECO:0000256" key="10">
    <source>
        <dbReference type="ARBA" id="ARBA00023065"/>
    </source>
</evidence>
<dbReference type="PANTHER" id="PTHR32361">
    <property type="entry name" value="FERRIC/CUPRIC REDUCTASE TRANSMEMBRANE COMPONENT"/>
    <property type="match status" value="1"/>
</dbReference>
<keyword evidence="7" id="KW-0249">Electron transport</keyword>
<name>A0A0F4GEA5_9PEZI</name>
<dbReference type="PANTHER" id="PTHR32361:SF9">
    <property type="entry name" value="FERRIC REDUCTASE TRANSMEMBRANE COMPONENT 3-RELATED"/>
    <property type="match status" value="1"/>
</dbReference>
<evidence type="ECO:0000256" key="8">
    <source>
        <dbReference type="ARBA" id="ARBA00022989"/>
    </source>
</evidence>
<dbReference type="Pfam" id="PF08030">
    <property type="entry name" value="NAD_binding_6"/>
    <property type="match status" value="1"/>
</dbReference>
<feature type="transmembrane region" description="Helical" evidence="14">
    <location>
        <begin position="25"/>
        <end position="43"/>
    </location>
</feature>
<dbReference type="STRING" id="1047168.A0A0F4GEA5"/>
<keyword evidence="17" id="KW-1185">Reference proteome</keyword>
<dbReference type="InterPro" id="IPR017927">
    <property type="entry name" value="FAD-bd_FR_type"/>
</dbReference>
<dbReference type="SFLD" id="SFLDG01168">
    <property type="entry name" value="Ferric_reductase_subgroup_(FRE"/>
    <property type="match status" value="1"/>
</dbReference>
<dbReference type="Pfam" id="PF08022">
    <property type="entry name" value="FAD_binding_8"/>
    <property type="match status" value="1"/>
</dbReference>
<evidence type="ECO:0000313" key="16">
    <source>
        <dbReference type="EMBL" id="KJX94515.1"/>
    </source>
</evidence>
<dbReference type="Proteomes" id="UP000033647">
    <property type="component" value="Unassembled WGS sequence"/>
</dbReference>
<sequence>MWKLVDLTDEQKHLRRQKLDSYGQLAQFSALVPLLVVLLFSLVKYSKRKFWPENDILEPPSSPYIKHGRTGLRAKARAVEISWRRFVWWCGGEVRVGRWALGRKGDVLGGVAWGLWLAYLSVVETGDDYFHLTKRLGAIAGSQLPLQYLLAMKTPYSPMTSIFRLRPSGLLAIHQTLGRLIAVFMYAHAALYLNFYIQSSILLSKLTQFYIVCGVLGVLSFTAINITSMTIFRTYSYRLFYTIHVICASALLPLLYFHVHHIRIFLYETLAIYLFSTVARFFATKTYQNATIRHLPGTTLLDISIPVPASGKEKSFWQPAQYAYLSLPGYPLLRNLRSNPFTNASLPGPDSRLHFLARVLSGRTARLAAQATIGSSISVSIEGPYGTSDHADELLQCGRVLFVAGGVGATFVVPLYRQLLSDLSPSPGSERRQKVKFLWVAKKKEEVLWAVEEGGKGSVERLQVYVTGPGMTVDAGAREEAQFVVGGEEGEDGIEMEEKRNLLGEQDVDGKDAEGLDVSSGRPDLRKEVEELFSHGSEERVAVVVCGPKSLARSLRDRVSLYVHKGRDVMFWEESFGA</sequence>
<evidence type="ECO:0000256" key="7">
    <source>
        <dbReference type="ARBA" id="ARBA00022982"/>
    </source>
</evidence>
<dbReference type="EC" id="1.16.1.9" evidence="3"/>
<comment type="caution">
    <text evidence="16">The sequence shown here is derived from an EMBL/GenBank/DDBJ whole genome shotgun (WGS) entry which is preliminary data.</text>
</comment>
<evidence type="ECO:0000256" key="11">
    <source>
        <dbReference type="ARBA" id="ARBA00023136"/>
    </source>
</evidence>
<comment type="subcellular location">
    <subcellularLocation>
        <location evidence="1">Cell membrane</location>
        <topology evidence="1">Multi-pass membrane protein</topology>
    </subcellularLocation>
</comment>
<keyword evidence="4" id="KW-0813">Transport</keyword>
<dbReference type="InterPro" id="IPR051410">
    <property type="entry name" value="Ferric/Cupric_Reductase"/>
</dbReference>
<dbReference type="GO" id="GO:0005886">
    <property type="term" value="C:plasma membrane"/>
    <property type="evidence" value="ECO:0007669"/>
    <property type="project" value="UniProtKB-SubCell"/>
</dbReference>
<dbReference type="InterPro" id="IPR013112">
    <property type="entry name" value="FAD-bd_8"/>
</dbReference>
<feature type="domain" description="FAD-binding FR-type" evidence="15">
    <location>
        <begin position="279"/>
        <end position="391"/>
    </location>
</feature>
<keyword evidence="12" id="KW-0325">Glycoprotein</keyword>
<evidence type="ECO:0000256" key="6">
    <source>
        <dbReference type="ARBA" id="ARBA00022692"/>
    </source>
</evidence>
<protein>
    <recommendedName>
        <fullName evidence="3">ferric-chelate reductase (NADPH)</fullName>
        <ecNumber evidence="3">1.16.1.9</ecNumber>
    </recommendedName>
</protein>
<dbReference type="Pfam" id="PF01794">
    <property type="entry name" value="Ferric_reduct"/>
    <property type="match status" value="1"/>
</dbReference>
<comment type="catalytic activity">
    <reaction evidence="13">
        <text>2 a Fe(II)-siderophore + NADP(+) + H(+) = 2 a Fe(III)-siderophore + NADPH</text>
        <dbReference type="Rhea" id="RHEA:28795"/>
        <dbReference type="Rhea" id="RHEA-COMP:11342"/>
        <dbReference type="Rhea" id="RHEA-COMP:11344"/>
        <dbReference type="ChEBI" id="CHEBI:15378"/>
        <dbReference type="ChEBI" id="CHEBI:29033"/>
        <dbReference type="ChEBI" id="CHEBI:29034"/>
        <dbReference type="ChEBI" id="CHEBI:57783"/>
        <dbReference type="ChEBI" id="CHEBI:58349"/>
        <dbReference type="EC" id="1.16.1.9"/>
    </reaction>
</comment>
<evidence type="ECO:0000256" key="3">
    <source>
        <dbReference type="ARBA" id="ARBA00012668"/>
    </source>
</evidence>
<dbReference type="CDD" id="cd06186">
    <property type="entry name" value="NOX_Duox_like_FAD_NADP"/>
    <property type="match status" value="1"/>
</dbReference>
<dbReference type="AlphaFoldDB" id="A0A0F4GEA5"/>
<evidence type="ECO:0000256" key="4">
    <source>
        <dbReference type="ARBA" id="ARBA00022448"/>
    </source>
</evidence>
<keyword evidence="5" id="KW-1003">Cell membrane</keyword>
<evidence type="ECO:0000256" key="13">
    <source>
        <dbReference type="ARBA" id="ARBA00048483"/>
    </source>
</evidence>
<proteinExistence type="inferred from homology"/>
<keyword evidence="11 14" id="KW-0472">Membrane</keyword>
<gene>
    <name evidence="16" type="ORF">TI39_contig4183g00004</name>
</gene>
<accession>A0A0F4GEA5</accession>
<keyword evidence="8 14" id="KW-1133">Transmembrane helix</keyword>